<reference evidence="1 2" key="1">
    <citation type="submission" date="2024-01" db="EMBL/GenBank/DDBJ databases">
        <title>Seven novel Bacillus-like species.</title>
        <authorList>
            <person name="Liu G."/>
        </authorList>
    </citation>
    <scope>NUCLEOTIDE SEQUENCE [LARGE SCALE GENOMIC DNA]</scope>
    <source>
        <strain evidence="1 2">FJAT-53711</strain>
    </source>
</reference>
<name>A0ABU8FR70_9BACI</name>
<gene>
    <name evidence="1" type="ORF">WAX78_02475</name>
</gene>
<evidence type="ECO:0008006" key="3">
    <source>
        <dbReference type="Google" id="ProtNLM"/>
    </source>
</evidence>
<comment type="caution">
    <text evidence="1">The sequence shown here is derived from an EMBL/GenBank/DDBJ whole genome shotgun (WGS) entry which is preliminary data.</text>
</comment>
<accession>A0ABU8FR70</accession>
<evidence type="ECO:0000313" key="1">
    <source>
        <dbReference type="EMBL" id="MEI4828326.1"/>
    </source>
</evidence>
<organism evidence="1 2">
    <name type="scientific">Bacillus yunxiaonensis</name>
    <dbReference type="NCBI Taxonomy" id="3127665"/>
    <lineage>
        <taxon>Bacteria</taxon>
        <taxon>Bacillati</taxon>
        <taxon>Bacillota</taxon>
        <taxon>Bacilli</taxon>
        <taxon>Bacillales</taxon>
        <taxon>Bacillaceae</taxon>
        <taxon>Bacillus</taxon>
    </lineage>
</organism>
<proteinExistence type="predicted"/>
<evidence type="ECO:0000313" key="2">
    <source>
        <dbReference type="Proteomes" id="UP001367922"/>
    </source>
</evidence>
<dbReference type="SUPFAM" id="SSF49464">
    <property type="entry name" value="Carboxypeptidase regulatory domain-like"/>
    <property type="match status" value="1"/>
</dbReference>
<dbReference type="Proteomes" id="UP001367922">
    <property type="component" value="Unassembled WGS sequence"/>
</dbReference>
<dbReference type="InterPro" id="IPR008969">
    <property type="entry name" value="CarboxyPept-like_regulatory"/>
</dbReference>
<keyword evidence="2" id="KW-1185">Reference proteome</keyword>
<dbReference type="RefSeq" id="WP_336480714.1">
    <property type="nucleotide sequence ID" value="NZ_JBAWSV010000001.1"/>
</dbReference>
<sequence length="118" mass="13341">MKKRRVIAFFTCIVIVAFGIVIAVFNKMNYENDLDCRANAVQIKAVAVNHKNQPVSNVKVYENSIANQERTVTNSQGEFQFYSGVCGKITLIFVTPDGNTYTKKYDREDVPNIVKLES</sequence>
<dbReference type="EMBL" id="JBAWSV010000001">
    <property type="protein sequence ID" value="MEI4828326.1"/>
    <property type="molecule type" value="Genomic_DNA"/>
</dbReference>
<protein>
    <recommendedName>
        <fullName evidence="3">Carboxypeptidase regulatory-like domain-containing protein</fullName>
    </recommendedName>
</protein>